<dbReference type="InterPro" id="IPR056948">
    <property type="entry name" value="PNGaseA_N"/>
</dbReference>
<gene>
    <name evidence="4" type="ORF">MKZ38_002170</name>
</gene>
<dbReference type="Pfam" id="PF12222">
    <property type="entry name" value="PNGaseA"/>
    <property type="match status" value="1"/>
</dbReference>
<organism evidence="4 5">
    <name type="scientific">Zalerion maritima</name>
    <dbReference type="NCBI Taxonomy" id="339359"/>
    <lineage>
        <taxon>Eukaryota</taxon>
        <taxon>Fungi</taxon>
        <taxon>Dikarya</taxon>
        <taxon>Ascomycota</taxon>
        <taxon>Pezizomycotina</taxon>
        <taxon>Sordariomycetes</taxon>
        <taxon>Lulworthiomycetidae</taxon>
        <taxon>Lulworthiales</taxon>
        <taxon>Lulworthiaceae</taxon>
        <taxon>Zalerion</taxon>
    </lineage>
</organism>
<proteinExistence type="predicted"/>
<evidence type="ECO:0000313" key="4">
    <source>
        <dbReference type="EMBL" id="KAJ2900986.1"/>
    </source>
</evidence>
<dbReference type="Proteomes" id="UP001201980">
    <property type="component" value="Unassembled WGS sequence"/>
</dbReference>
<feature type="compositionally biased region" description="Polar residues" evidence="1">
    <location>
        <begin position="118"/>
        <end position="128"/>
    </location>
</feature>
<dbReference type="EMBL" id="JAKWBI020000163">
    <property type="protein sequence ID" value="KAJ2900986.1"/>
    <property type="molecule type" value="Genomic_DNA"/>
</dbReference>
<keyword evidence="2" id="KW-0472">Membrane</keyword>
<feature type="transmembrane region" description="Helical" evidence="2">
    <location>
        <begin position="18"/>
        <end position="37"/>
    </location>
</feature>
<feature type="region of interest" description="Disordered" evidence="1">
    <location>
        <begin position="118"/>
        <end position="141"/>
    </location>
</feature>
<keyword evidence="2" id="KW-0812">Transmembrane</keyword>
<protein>
    <submittedName>
        <fullName evidence="4">Peptide N-acetyl-beta-D-glucosaminyl asparaginase amidase A-domain-containing protein</fullName>
    </submittedName>
</protein>
<feature type="domain" description="Peptide N-acetyl-beta-D-glucosaminyl asparaginase amidase A N-terminal" evidence="3">
    <location>
        <begin position="141"/>
        <end position="467"/>
    </location>
</feature>
<accession>A0AAD5RQA1</accession>
<evidence type="ECO:0000256" key="2">
    <source>
        <dbReference type="SAM" id="Phobius"/>
    </source>
</evidence>
<reference evidence="4" key="1">
    <citation type="submission" date="2022-07" db="EMBL/GenBank/DDBJ databases">
        <title>Draft genome sequence of Zalerion maritima ATCC 34329, a (micro)plastics degrading marine fungus.</title>
        <authorList>
            <person name="Paco A."/>
            <person name="Goncalves M.F.M."/>
            <person name="Rocha-Santos T.A.P."/>
            <person name="Alves A."/>
        </authorList>
    </citation>
    <scope>NUCLEOTIDE SEQUENCE</scope>
    <source>
        <strain evidence="4">ATCC 34329</strain>
    </source>
</reference>
<name>A0AAD5RQA1_9PEZI</name>
<dbReference type="Pfam" id="PF25156">
    <property type="entry name" value="PNGase_A_C"/>
    <property type="match status" value="1"/>
</dbReference>
<sequence length="718" mass="79494">MSEDALKVGRRKWLSGRLVLLVVPSLLLISTLAIWFIKAPYRSDYALATSTYSSSRDILKTREENDEVFLRHGLARGAPAQAGREALADALTTTAGFPAQSTPSRTVLECFQVSQPVISPPAQSQSPGGDQEGDVEGSAEEGSCCTVTLMEHKFGNSYGQPFAGKFSPPPCPFNRVTINFTAVSVGRQFDRLALMYLGDVEVWRTSTAEPTVPPGIRWEYHKDMTHFLSLWRQEQKVIFDLGNIVNDVYTGWFNTTLTATFFTVPDADGYLHGASEPADLILPISKMRGSEGIDSRFTLPEDAALVTIPSGGFPRNGKRAVFSISANGQANEEFWWSNTMESTKDTFTEQLDGSLPGLSPWREVQLLIDGRLAGVCWPFPVIFTGGVSPGLHRPIVGIDAFDLREHEIDISPWLPLLCDGEEHTFQLRIAGIDDTEPIVRITEQVNSNWVVTGKIFVWMDEDADAITTGEILAIDALDPIIKTRQQITQDDGGKNETLTYMLGVARRLQVQGRVVTSTSDQTLTWYQNLGYEQDGFLVDKGYGQVNDLKISGEDFISRNSDDEPFYRTLYNYPLYSNSSYYIAPEGNLTLGAHVNQGLSSIIEGSAVHPTGLEPYFANQCMGQFGDDGVPLPSDYDYRGAFLNSQRDGTAWFFRTGDNKNSSGFGSTKQLFVFGAETDMYGKEKLRLYSRDVEAINSTVVRDDQISYNPPRSHMLAQG</sequence>
<dbReference type="InterPro" id="IPR021102">
    <property type="entry name" value="PNGase_A"/>
</dbReference>
<evidence type="ECO:0000256" key="1">
    <source>
        <dbReference type="SAM" id="MobiDB-lite"/>
    </source>
</evidence>
<dbReference type="PANTHER" id="PTHR31104">
    <property type="entry name" value="PEPTIDE-N4-(N-ACETYL-BETA-GLUCOSAMINYL)ASPARAGINE AMIDASE A PROTEIN"/>
    <property type="match status" value="1"/>
</dbReference>
<dbReference type="AlphaFoldDB" id="A0AAD5RQA1"/>
<comment type="caution">
    <text evidence="4">The sequence shown here is derived from an EMBL/GenBank/DDBJ whole genome shotgun (WGS) entry which is preliminary data.</text>
</comment>
<evidence type="ECO:0000313" key="5">
    <source>
        <dbReference type="Proteomes" id="UP001201980"/>
    </source>
</evidence>
<keyword evidence="2" id="KW-1133">Transmembrane helix</keyword>
<keyword evidence="5" id="KW-1185">Reference proteome</keyword>
<evidence type="ECO:0000259" key="3">
    <source>
        <dbReference type="Pfam" id="PF12222"/>
    </source>
</evidence>